<gene>
    <name evidence="2" type="ORF">CLO192961_LOCUS291215</name>
</gene>
<evidence type="ECO:0000256" key="1">
    <source>
        <dbReference type="SAM" id="MobiDB-lite"/>
    </source>
</evidence>
<name>A0ABY6UK99_BIOOC</name>
<dbReference type="EMBL" id="CABFNS010000822">
    <property type="protein sequence ID" value="VUC30611.1"/>
    <property type="molecule type" value="Genomic_DNA"/>
</dbReference>
<feature type="region of interest" description="Disordered" evidence="1">
    <location>
        <begin position="57"/>
        <end position="77"/>
    </location>
</feature>
<proteinExistence type="predicted"/>
<sequence length="77" mass="8547">MSSIKLRSVQDGEMPRCVINHGACISAKLSTLTYISLRMQWNDEVNDFTNLHQPAGGLEQTVNTQSSDRHPGRGTFV</sequence>
<dbReference type="Proteomes" id="UP000766486">
    <property type="component" value="Unassembled WGS sequence"/>
</dbReference>
<accession>A0ABY6UK99</accession>
<evidence type="ECO:0000313" key="3">
    <source>
        <dbReference type="Proteomes" id="UP000766486"/>
    </source>
</evidence>
<evidence type="ECO:0000313" key="2">
    <source>
        <dbReference type="EMBL" id="VUC30611.1"/>
    </source>
</evidence>
<reference evidence="2 3" key="1">
    <citation type="submission" date="2019-06" db="EMBL/GenBank/DDBJ databases">
        <authorList>
            <person name="Broberg M."/>
        </authorList>
    </citation>
    <scope>NUCLEOTIDE SEQUENCE [LARGE SCALE GENOMIC DNA]</scope>
</reference>
<keyword evidence="3" id="KW-1185">Reference proteome</keyword>
<comment type="caution">
    <text evidence="2">The sequence shown here is derived from an EMBL/GenBank/DDBJ whole genome shotgun (WGS) entry which is preliminary data.</text>
</comment>
<organism evidence="2 3">
    <name type="scientific">Bionectria ochroleuca</name>
    <name type="common">Gliocladium roseum</name>
    <dbReference type="NCBI Taxonomy" id="29856"/>
    <lineage>
        <taxon>Eukaryota</taxon>
        <taxon>Fungi</taxon>
        <taxon>Dikarya</taxon>
        <taxon>Ascomycota</taxon>
        <taxon>Pezizomycotina</taxon>
        <taxon>Sordariomycetes</taxon>
        <taxon>Hypocreomycetidae</taxon>
        <taxon>Hypocreales</taxon>
        <taxon>Bionectriaceae</taxon>
        <taxon>Clonostachys</taxon>
    </lineage>
</organism>
<protein>
    <submittedName>
        <fullName evidence="2">Uncharacterized protein</fullName>
    </submittedName>
</protein>